<dbReference type="EMBL" id="AP035881">
    <property type="protein sequence ID" value="BFP44110.1"/>
    <property type="molecule type" value="Genomic_DNA"/>
</dbReference>
<comment type="catalytic activity">
    <reaction evidence="9">
        <text>a 3'-end 3'-phospho-ribonucleotide-RNA + a 5'-end dephospho-ribonucleoside-RNA + GTP = a ribonucleotidyl-ribonucleotide-RNA + GMP + diphosphate</text>
        <dbReference type="Rhea" id="RHEA:68076"/>
        <dbReference type="Rhea" id="RHEA-COMP:10463"/>
        <dbReference type="Rhea" id="RHEA-COMP:13936"/>
        <dbReference type="Rhea" id="RHEA-COMP:17355"/>
        <dbReference type="ChEBI" id="CHEBI:33019"/>
        <dbReference type="ChEBI" id="CHEBI:37565"/>
        <dbReference type="ChEBI" id="CHEBI:58115"/>
        <dbReference type="ChEBI" id="CHEBI:83062"/>
        <dbReference type="ChEBI" id="CHEBI:138284"/>
        <dbReference type="ChEBI" id="CHEBI:173118"/>
        <dbReference type="EC" id="6.5.1.8"/>
    </reaction>
</comment>
<keyword evidence="4" id="KW-0479">Metal-binding</keyword>
<feature type="binding site" evidence="10">
    <location>
        <begin position="37"/>
        <end position="40"/>
    </location>
    <ligand>
        <name>GMP</name>
        <dbReference type="ChEBI" id="CHEBI:58115"/>
    </ligand>
</feature>
<name>A0AB33JXP2_9ACTN</name>
<dbReference type="Pfam" id="PF01139">
    <property type="entry name" value="RtcB"/>
    <property type="match status" value="1"/>
</dbReference>
<dbReference type="Gene3D" id="3.90.1860.10">
    <property type="entry name" value="tRNA-splicing ligase RtcB"/>
    <property type="match status" value="1"/>
</dbReference>
<reference evidence="11" key="1">
    <citation type="submission" date="2024-07" db="EMBL/GenBank/DDBJ databases">
        <title>Complete genome sequences of cellulolytic bacteria, Kitasatospora sp. CMC57 and Streptomyces sp. CMC78, isolated from Japanese agricultural soil.</title>
        <authorList>
            <person name="Hashimoto T."/>
            <person name="Ito M."/>
            <person name="Iwamoto M."/>
            <person name="Fukahori D."/>
            <person name="Shoda T."/>
            <person name="Sakoda M."/>
            <person name="Morohoshi T."/>
            <person name="Mitsuboshi M."/>
            <person name="Nishizawa T."/>
        </authorList>
    </citation>
    <scope>NUCLEOTIDE SEQUENCE</scope>
    <source>
        <strain evidence="11">CMC57</strain>
    </source>
</reference>
<keyword evidence="7 10" id="KW-0342">GTP-binding</keyword>
<dbReference type="PANTHER" id="PTHR11118:SF1">
    <property type="entry name" value="RNA-SPLICING LIGASE RTCB HOMOLOG"/>
    <property type="match status" value="1"/>
</dbReference>
<evidence type="ECO:0000256" key="4">
    <source>
        <dbReference type="ARBA" id="ARBA00022723"/>
    </source>
</evidence>
<evidence type="ECO:0000256" key="2">
    <source>
        <dbReference type="ARBA" id="ARBA00012726"/>
    </source>
</evidence>
<dbReference type="GO" id="GO:0003972">
    <property type="term" value="F:RNA ligase (ATP) activity"/>
    <property type="evidence" value="ECO:0007669"/>
    <property type="project" value="TreeGrafter"/>
</dbReference>
<dbReference type="GO" id="GO:0170057">
    <property type="term" value="F:RNA ligase (GTP) activity"/>
    <property type="evidence" value="ECO:0007669"/>
    <property type="project" value="UniProtKB-EC"/>
</dbReference>
<feature type="binding site" evidence="10">
    <location>
        <position position="44"/>
    </location>
    <ligand>
        <name>GMP</name>
        <dbReference type="ChEBI" id="CHEBI:58115"/>
    </ligand>
</feature>
<evidence type="ECO:0000256" key="10">
    <source>
        <dbReference type="PIRSR" id="PIRSR601233-2"/>
    </source>
</evidence>
<dbReference type="InterPro" id="IPR036025">
    <property type="entry name" value="RtcB-like_sf"/>
</dbReference>
<keyword evidence="6" id="KW-0692">RNA repair</keyword>
<dbReference type="RefSeq" id="WP_407986710.1">
    <property type="nucleotide sequence ID" value="NZ_AP035881.2"/>
</dbReference>
<keyword evidence="5 10" id="KW-0547">Nucleotide-binding</keyword>
<dbReference type="GO" id="GO:0006396">
    <property type="term" value="P:RNA processing"/>
    <property type="evidence" value="ECO:0007669"/>
    <property type="project" value="InterPro"/>
</dbReference>
<dbReference type="GO" id="GO:0046872">
    <property type="term" value="F:metal ion binding"/>
    <property type="evidence" value="ECO:0007669"/>
    <property type="project" value="UniProtKB-KW"/>
</dbReference>
<dbReference type="EC" id="6.5.1.8" evidence="2"/>
<dbReference type="PANTHER" id="PTHR11118">
    <property type="entry name" value="RNA-SPLICING LIGASE RTCB HOMOLOG"/>
    <property type="match status" value="1"/>
</dbReference>
<evidence type="ECO:0000256" key="9">
    <source>
        <dbReference type="ARBA" id="ARBA00047746"/>
    </source>
</evidence>
<gene>
    <name evidence="11" type="ORF">KCMC57_04780</name>
</gene>
<sequence length="153" mass="15676">MERPLCVHRKGATRALPPGAPSLPGDLAGAGQPVLAPGTMGPASYVMVGFRGNDAVRTAPAESGAVPARCAWCAAKGSRDQLEASGIAVRPSSWRGLAEEAPEAYEDVDAVAAAIEGAGLARLVARLVPLGVVNDPWVGGRRPPRSASGTFRR</sequence>
<organism evidence="11">
    <name type="scientific">Kitasatospora sp. CMC57</name>
    <dbReference type="NCBI Taxonomy" id="3231513"/>
    <lineage>
        <taxon>Bacteria</taxon>
        <taxon>Bacillati</taxon>
        <taxon>Actinomycetota</taxon>
        <taxon>Actinomycetes</taxon>
        <taxon>Kitasatosporales</taxon>
        <taxon>Streptomycetaceae</taxon>
        <taxon>Kitasatospora</taxon>
    </lineage>
</organism>
<protein>
    <recommendedName>
        <fullName evidence="2">3'-phosphate/5'-hydroxy nucleic acid ligase</fullName>
        <ecNumber evidence="2">6.5.1.8</ecNumber>
    </recommendedName>
</protein>
<keyword evidence="8" id="KW-0464">Manganese</keyword>
<evidence type="ECO:0000256" key="1">
    <source>
        <dbReference type="ARBA" id="ARBA00001936"/>
    </source>
</evidence>
<dbReference type="InterPro" id="IPR001233">
    <property type="entry name" value="RtcB"/>
</dbReference>
<proteinExistence type="predicted"/>
<evidence type="ECO:0000256" key="8">
    <source>
        <dbReference type="ARBA" id="ARBA00023211"/>
    </source>
</evidence>
<evidence type="ECO:0000256" key="6">
    <source>
        <dbReference type="ARBA" id="ARBA00022800"/>
    </source>
</evidence>
<evidence type="ECO:0000256" key="7">
    <source>
        <dbReference type="ARBA" id="ARBA00023134"/>
    </source>
</evidence>
<dbReference type="GO" id="GO:0042245">
    <property type="term" value="P:RNA repair"/>
    <property type="evidence" value="ECO:0007669"/>
    <property type="project" value="UniProtKB-KW"/>
</dbReference>
<comment type="cofactor">
    <cofactor evidence="1">
        <name>Mn(2+)</name>
        <dbReference type="ChEBI" id="CHEBI:29035"/>
    </cofactor>
</comment>
<evidence type="ECO:0000256" key="5">
    <source>
        <dbReference type="ARBA" id="ARBA00022741"/>
    </source>
</evidence>
<dbReference type="SUPFAM" id="SSF103365">
    <property type="entry name" value="Hypothetical protein PH1602"/>
    <property type="match status" value="1"/>
</dbReference>
<evidence type="ECO:0000256" key="3">
    <source>
        <dbReference type="ARBA" id="ARBA00022598"/>
    </source>
</evidence>
<dbReference type="AlphaFoldDB" id="A0AB33JXP2"/>
<dbReference type="GO" id="GO:0005525">
    <property type="term" value="F:GTP binding"/>
    <property type="evidence" value="ECO:0007669"/>
    <property type="project" value="UniProtKB-KW"/>
</dbReference>
<accession>A0AB33JXP2</accession>
<evidence type="ECO:0000313" key="11">
    <source>
        <dbReference type="EMBL" id="BFP44110.1"/>
    </source>
</evidence>
<keyword evidence="3" id="KW-0436">Ligase</keyword>